<organism evidence="8 9">
    <name type="scientific">Umezawaea tangerina</name>
    <dbReference type="NCBI Taxonomy" id="84725"/>
    <lineage>
        <taxon>Bacteria</taxon>
        <taxon>Bacillati</taxon>
        <taxon>Actinomycetota</taxon>
        <taxon>Actinomycetes</taxon>
        <taxon>Pseudonocardiales</taxon>
        <taxon>Pseudonocardiaceae</taxon>
        <taxon>Umezawaea</taxon>
    </lineage>
</organism>
<feature type="domain" description="Peptidase S33 tripeptidyl aminopeptidase-like C-terminal" evidence="7">
    <location>
        <begin position="428"/>
        <end position="519"/>
    </location>
</feature>
<reference evidence="8 9" key="1">
    <citation type="submission" date="2018-03" db="EMBL/GenBank/DDBJ databases">
        <title>Genomic Encyclopedia of Archaeal and Bacterial Type Strains, Phase II (KMG-II): from individual species to whole genera.</title>
        <authorList>
            <person name="Goeker M."/>
        </authorList>
    </citation>
    <scope>NUCLEOTIDE SEQUENCE [LARGE SCALE GENOMIC DNA]</scope>
    <source>
        <strain evidence="8 9">DSM 44720</strain>
    </source>
</reference>
<evidence type="ECO:0000256" key="5">
    <source>
        <dbReference type="SAM" id="SignalP"/>
    </source>
</evidence>
<dbReference type="PANTHER" id="PTHR43248:SF29">
    <property type="entry name" value="TRIPEPTIDYL AMINOPEPTIDASE"/>
    <property type="match status" value="1"/>
</dbReference>
<protein>
    <submittedName>
        <fullName evidence="8">Pimeloyl-ACP methyl ester carboxylesterase</fullName>
    </submittedName>
</protein>
<dbReference type="Proteomes" id="UP000239494">
    <property type="component" value="Unassembled WGS sequence"/>
</dbReference>
<evidence type="ECO:0000313" key="8">
    <source>
        <dbReference type="EMBL" id="PRY36698.1"/>
    </source>
</evidence>
<feature type="region of interest" description="Disordered" evidence="4">
    <location>
        <begin position="30"/>
        <end position="54"/>
    </location>
</feature>
<gene>
    <name evidence="8" type="ORF">CLV43_11170</name>
</gene>
<keyword evidence="9" id="KW-1185">Reference proteome</keyword>
<accession>A0A2T0STH8</accession>
<feature type="chain" id="PRO_5038873084" evidence="5">
    <location>
        <begin position="27"/>
        <end position="557"/>
    </location>
</feature>
<dbReference type="InterPro" id="IPR051601">
    <property type="entry name" value="Serine_prot/Carboxylest_S33"/>
</dbReference>
<keyword evidence="3" id="KW-0378">Hydrolase</keyword>
<proteinExistence type="inferred from homology"/>
<evidence type="ECO:0000256" key="2">
    <source>
        <dbReference type="ARBA" id="ARBA00022729"/>
    </source>
</evidence>
<feature type="compositionally biased region" description="Basic and acidic residues" evidence="4">
    <location>
        <begin position="537"/>
        <end position="548"/>
    </location>
</feature>
<dbReference type="InterPro" id="IPR000073">
    <property type="entry name" value="AB_hydrolase_1"/>
</dbReference>
<feature type="domain" description="AB hydrolase-1" evidence="6">
    <location>
        <begin position="104"/>
        <end position="298"/>
    </location>
</feature>
<evidence type="ECO:0000313" key="9">
    <source>
        <dbReference type="Proteomes" id="UP000239494"/>
    </source>
</evidence>
<dbReference type="RefSeq" id="WP_211304668.1">
    <property type="nucleotide sequence ID" value="NZ_PVTF01000011.1"/>
</dbReference>
<evidence type="ECO:0000259" key="7">
    <source>
        <dbReference type="Pfam" id="PF08386"/>
    </source>
</evidence>
<dbReference type="AlphaFoldDB" id="A0A2T0STH8"/>
<dbReference type="InterPro" id="IPR013595">
    <property type="entry name" value="Pept_S33_TAP-like_C"/>
</dbReference>
<comment type="caution">
    <text evidence="8">The sequence shown here is derived from an EMBL/GenBank/DDBJ whole genome shotgun (WGS) entry which is preliminary data.</text>
</comment>
<dbReference type="SUPFAM" id="SSF53474">
    <property type="entry name" value="alpha/beta-Hydrolases"/>
    <property type="match status" value="1"/>
</dbReference>
<evidence type="ECO:0000256" key="4">
    <source>
        <dbReference type="SAM" id="MobiDB-lite"/>
    </source>
</evidence>
<feature type="signal peptide" evidence="5">
    <location>
        <begin position="1"/>
        <end position="26"/>
    </location>
</feature>
<evidence type="ECO:0000256" key="1">
    <source>
        <dbReference type="ARBA" id="ARBA00010088"/>
    </source>
</evidence>
<evidence type="ECO:0000259" key="6">
    <source>
        <dbReference type="Pfam" id="PF00561"/>
    </source>
</evidence>
<sequence>MSSRRWLHVGMAVVLGGGLVTGAVPAAASTDQPVEWRQCAEPPPPDPSELPDNGIVIDPWQGQWGQLECATVVVPLDYRDPADGSLAIGVSRTRASDPALRKGVVLFNPGGPGGGGLAMPLALRGSELARHYDVIGFDPRGVGRSSALRCERIPDTRPTGSRPTDAELVKFTDYARAHEEACRRAGGGIRPFITTANTARDMDVIRAALGEAKINYVGYSYGTYLGAVYGSLFPTRLNRSVLDSSIHPDWLWREQSKQQSVAARYNVEQWAGWVGQRDDTYHLGRTRDEVLATTEAVAARLATRPVPFTRARPEAWPSYWPRSFDRTVLDRFLGAATQPRSVWDVTAEVVVEVRRAAEEGTAVSADTSTAVGVLHGQGIAKVDSGVYDTVTCEADWPADPAAYYDDMRLFRERYHYPDGNGSGVVGAAPTNCTFRSFTPAEGLVPVRRDGYPTGVVIQADGDPATQYDGGPAMAARLGDQLVSVRDSGQHGHYGTNPCVTARIDAYLIGGVLPPSRSECADDPRPPVPADGSGEARSAAREDKADRVRAAVGTTFWR</sequence>
<dbReference type="Pfam" id="PF08386">
    <property type="entry name" value="Abhydrolase_4"/>
    <property type="match status" value="1"/>
</dbReference>
<dbReference type="PANTHER" id="PTHR43248">
    <property type="entry name" value="2-SUCCINYL-6-HYDROXY-2,4-CYCLOHEXADIENE-1-CARBOXYLATE SYNTHASE"/>
    <property type="match status" value="1"/>
</dbReference>
<dbReference type="Gene3D" id="3.40.50.1820">
    <property type="entry name" value="alpha/beta hydrolase"/>
    <property type="match status" value="1"/>
</dbReference>
<keyword evidence="2 5" id="KW-0732">Signal</keyword>
<dbReference type="EMBL" id="PVTF01000011">
    <property type="protein sequence ID" value="PRY36698.1"/>
    <property type="molecule type" value="Genomic_DNA"/>
</dbReference>
<evidence type="ECO:0000256" key="3">
    <source>
        <dbReference type="ARBA" id="ARBA00022801"/>
    </source>
</evidence>
<comment type="similarity">
    <text evidence="1">Belongs to the peptidase S33 family.</text>
</comment>
<dbReference type="GO" id="GO:0016787">
    <property type="term" value="F:hydrolase activity"/>
    <property type="evidence" value="ECO:0007669"/>
    <property type="project" value="UniProtKB-KW"/>
</dbReference>
<name>A0A2T0STH8_9PSEU</name>
<dbReference type="InterPro" id="IPR029058">
    <property type="entry name" value="AB_hydrolase_fold"/>
</dbReference>
<dbReference type="Pfam" id="PF00561">
    <property type="entry name" value="Abhydrolase_1"/>
    <property type="match status" value="1"/>
</dbReference>
<feature type="region of interest" description="Disordered" evidence="4">
    <location>
        <begin position="514"/>
        <end position="557"/>
    </location>
</feature>